<keyword evidence="7" id="KW-0675">Receptor</keyword>
<dbReference type="InterPro" id="IPR036942">
    <property type="entry name" value="Beta-barrel_TonB_sf"/>
</dbReference>
<reference evidence="8" key="1">
    <citation type="submission" date="2017-02" db="EMBL/GenBank/DDBJ databases">
        <authorList>
            <person name="Varghese N."/>
            <person name="Submissions S."/>
        </authorList>
    </citation>
    <scope>NUCLEOTIDE SEQUENCE [LARGE SCALE GENOMIC DNA]</scope>
    <source>
        <strain evidence="8">DSM 22270</strain>
    </source>
</reference>
<evidence type="ECO:0000313" key="8">
    <source>
        <dbReference type="Proteomes" id="UP000190897"/>
    </source>
</evidence>
<dbReference type="SUPFAM" id="SSF49464">
    <property type="entry name" value="Carboxypeptidase regulatory domain-like"/>
    <property type="match status" value="1"/>
</dbReference>
<evidence type="ECO:0000259" key="6">
    <source>
        <dbReference type="Pfam" id="PF14905"/>
    </source>
</evidence>
<dbReference type="STRING" id="651661.SAMN05660293_00794"/>
<gene>
    <name evidence="7" type="ORF">SAMN05660293_00794</name>
</gene>
<evidence type="ECO:0000256" key="2">
    <source>
        <dbReference type="ARBA" id="ARBA00023136"/>
    </source>
</evidence>
<sequence>MKNFRLPFFLLLLITFRAYAQEEPAETFSVKGKLEDGDKNPVLFANVALYSAKDSTLTGGIASDDKGVFEFPAAPGNYFLKITYLTLDEKIVPNVTVAAQNVDLGTISLKSNAKVLEELLVRGEKSQMELQLDKRVFNVGKDLSNIGSNASDILNNMPSVTVDVEGNVALRGSQNVRILIDGKQSGMVGLNPAEALRQIPGDLIESIEIITNPSSRYDAEGEVGILNIVMKKNIRYGLNGSFTATGGYPANFGGSFNLNYRRKKVNLIANYGLMYREGPGRGNSRQEYNSADTSFVYEQKTARTRSGTSNNFMVGLDYFLNNFNTVTATVSYRKSMNKNKSHLDYMDYDFNNVLTQTVTRAERETEPRTNIEAALNYEKKFDKKGQSLTFNSKYIISDETESSRYHEFSNLDPAGIMQRAFNTEDEKTFLAQLDYIQPVGKDGKIEAGLKSSIRLLDNDFSVHQQDEQMDWIILEQYDNRFAYDEKIHAGYVMASNQFGKVFLQAGLRGEYSDITTELKKTNERNHRGYFNLFPSVHMSYKVKDAQTVQLSYSYRLSRPNFRDLLPFSNFSDSRVFRAGNPLLNPEFTHSFEAGHLLNMPKGSLLSSIYYRHRLGVVENITFVDSTGFTTVTPVNLSTGDSYGFEFNLTYDPAPWWKLTGNANIFRAINEGFYNDKVLKSDTYSWTSRFSSRVTLFKSVDFQSSFNYRAPRKTTQGRDLAIYFIDLGFSKDILKGKATVTASVRDLLNSQKRRSIVENSGYYSRSEFQWRARQFLVTFAYRLNRSKEKERMDNKGGENEED</sequence>
<dbReference type="Pfam" id="PF07715">
    <property type="entry name" value="Plug"/>
    <property type="match status" value="1"/>
</dbReference>
<keyword evidence="8" id="KW-1185">Reference proteome</keyword>
<dbReference type="PANTHER" id="PTHR40980">
    <property type="entry name" value="PLUG DOMAIN-CONTAINING PROTEIN"/>
    <property type="match status" value="1"/>
</dbReference>
<dbReference type="PANTHER" id="PTHR40980:SF4">
    <property type="entry name" value="TONB-DEPENDENT RECEPTOR-LIKE BETA-BARREL DOMAIN-CONTAINING PROTEIN"/>
    <property type="match status" value="1"/>
</dbReference>
<feature type="domain" description="TonB-dependent receptor plug" evidence="5">
    <location>
        <begin position="148"/>
        <end position="220"/>
    </location>
</feature>
<keyword evidence="4" id="KW-0732">Signal</keyword>
<dbReference type="Gene3D" id="2.170.130.10">
    <property type="entry name" value="TonB-dependent receptor, plug domain"/>
    <property type="match status" value="1"/>
</dbReference>
<evidence type="ECO:0000313" key="7">
    <source>
        <dbReference type="EMBL" id="SKB53022.1"/>
    </source>
</evidence>
<comment type="subcellular location">
    <subcellularLocation>
        <location evidence="1">Cell outer membrane</location>
    </subcellularLocation>
</comment>
<proteinExistence type="predicted"/>
<dbReference type="InterPro" id="IPR012910">
    <property type="entry name" value="Plug_dom"/>
</dbReference>
<dbReference type="EMBL" id="FUZA01000001">
    <property type="protein sequence ID" value="SKB53022.1"/>
    <property type="molecule type" value="Genomic_DNA"/>
</dbReference>
<evidence type="ECO:0000256" key="1">
    <source>
        <dbReference type="ARBA" id="ARBA00004442"/>
    </source>
</evidence>
<dbReference type="SUPFAM" id="SSF56935">
    <property type="entry name" value="Porins"/>
    <property type="match status" value="1"/>
</dbReference>
<dbReference type="OrthoDB" id="905812at2"/>
<protein>
    <submittedName>
        <fullName evidence="7">Outer membrane receptor proteins, mostly Fe transport</fullName>
    </submittedName>
</protein>
<dbReference type="RefSeq" id="WP_082213335.1">
    <property type="nucleotide sequence ID" value="NZ_FUZA01000001.1"/>
</dbReference>
<keyword evidence="3" id="KW-0998">Cell outer membrane</keyword>
<dbReference type="Proteomes" id="UP000190897">
    <property type="component" value="Unassembled WGS sequence"/>
</dbReference>
<feature type="signal peptide" evidence="4">
    <location>
        <begin position="1"/>
        <end position="20"/>
    </location>
</feature>
<feature type="domain" description="Outer membrane protein beta-barrel" evidence="6">
    <location>
        <begin position="379"/>
        <end position="780"/>
    </location>
</feature>
<name>A0A1T5C066_9BACT</name>
<evidence type="ECO:0000256" key="3">
    <source>
        <dbReference type="ARBA" id="ARBA00023237"/>
    </source>
</evidence>
<dbReference type="InterPro" id="IPR008969">
    <property type="entry name" value="CarboxyPept-like_regulatory"/>
</dbReference>
<accession>A0A1T5C066</accession>
<dbReference type="Gene3D" id="2.40.170.20">
    <property type="entry name" value="TonB-dependent receptor, beta-barrel domain"/>
    <property type="match status" value="1"/>
</dbReference>
<evidence type="ECO:0000256" key="4">
    <source>
        <dbReference type="SAM" id="SignalP"/>
    </source>
</evidence>
<dbReference type="Pfam" id="PF14905">
    <property type="entry name" value="OMP_b-brl_3"/>
    <property type="match status" value="1"/>
</dbReference>
<dbReference type="InterPro" id="IPR037066">
    <property type="entry name" value="Plug_dom_sf"/>
</dbReference>
<dbReference type="GO" id="GO:0009279">
    <property type="term" value="C:cell outer membrane"/>
    <property type="evidence" value="ECO:0007669"/>
    <property type="project" value="UniProtKB-SubCell"/>
</dbReference>
<organism evidence="7 8">
    <name type="scientific">Dyadobacter psychrophilus</name>
    <dbReference type="NCBI Taxonomy" id="651661"/>
    <lineage>
        <taxon>Bacteria</taxon>
        <taxon>Pseudomonadati</taxon>
        <taxon>Bacteroidota</taxon>
        <taxon>Cytophagia</taxon>
        <taxon>Cytophagales</taxon>
        <taxon>Spirosomataceae</taxon>
        <taxon>Dyadobacter</taxon>
    </lineage>
</organism>
<dbReference type="AlphaFoldDB" id="A0A1T5C066"/>
<dbReference type="InterPro" id="IPR041700">
    <property type="entry name" value="OMP_b-brl_3"/>
</dbReference>
<feature type="chain" id="PRO_5012662322" evidence="4">
    <location>
        <begin position="21"/>
        <end position="801"/>
    </location>
</feature>
<keyword evidence="2" id="KW-0472">Membrane</keyword>
<evidence type="ECO:0000259" key="5">
    <source>
        <dbReference type="Pfam" id="PF07715"/>
    </source>
</evidence>